<keyword evidence="1" id="KW-1133">Transmembrane helix</keyword>
<reference evidence="2 3" key="1">
    <citation type="journal article" date="2015" name="Nature">
        <title>rRNA introns, odd ribosomes, and small enigmatic genomes across a large radiation of phyla.</title>
        <authorList>
            <person name="Brown C.T."/>
            <person name="Hug L.A."/>
            <person name="Thomas B.C."/>
            <person name="Sharon I."/>
            <person name="Castelle C.J."/>
            <person name="Singh A."/>
            <person name="Wilkins M.J."/>
            <person name="Williams K.H."/>
            <person name="Banfield J.F."/>
        </authorList>
    </citation>
    <scope>NUCLEOTIDE SEQUENCE [LARGE SCALE GENOMIC DNA]</scope>
</reference>
<feature type="transmembrane region" description="Helical" evidence="1">
    <location>
        <begin position="12"/>
        <end position="29"/>
    </location>
</feature>
<dbReference type="Proteomes" id="UP000034952">
    <property type="component" value="Unassembled WGS sequence"/>
</dbReference>
<gene>
    <name evidence="2" type="ORF">UR64_C0002G0004</name>
</gene>
<dbReference type="AlphaFoldDB" id="A0A0G0BBC5"/>
<keyword evidence="1" id="KW-0472">Membrane</keyword>
<accession>A0A0G0BBC5</accession>
<comment type="caution">
    <text evidence="2">The sequence shown here is derived from an EMBL/GenBank/DDBJ whole genome shotgun (WGS) entry which is preliminary data.</text>
</comment>
<protein>
    <submittedName>
        <fullName evidence="2">Uncharacterized protein</fullName>
    </submittedName>
</protein>
<sequence length="81" mass="9564">MKIVKRIVLKILKWYLYLCLFVFVAQLTSEVGSTSKSSIIYPDDYKGFDWAPKWEDSPSWANIDFLELWGSPAWWAQKDDK</sequence>
<name>A0A0G0BBC5_9BACT</name>
<keyword evidence="1" id="KW-0812">Transmembrane</keyword>
<proteinExistence type="predicted"/>
<organism evidence="2 3">
    <name type="scientific">Candidatus Nomurabacteria bacterium GW2011_GWE1_35_16</name>
    <dbReference type="NCBI Taxonomy" id="1618761"/>
    <lineage>
        <taxon>Bacteria</taxon>
        <taxon>Candidatus Nomuraibacteriota</taxon>
    </lineage>
</organism>
<evidence type="ECO:0000256" key="1">
    <source>
        <dbReference type="SAM" id="Phobius"/>
    </source>
</evidence>
<evidence type="ECO:0000313" key="2">
    <source>
        <dbReference type="EMBL" id="KKP66788.1"/>
    </source>
</evidence>
<dbReference type="EMBL" id="LBPY01000002">
    <property type="protein sequence ID" value="KKP66788.1"/>
    <property type="molecule type" value="Genomic_DNA"/>
</dbReference>
<evidence type="ECO:0000313" key="3">
    <source>
        <dbReference type="Proteomes" id="UP000034952"/>
    </source>
</evidence>